<organism evidence="2 3">
    <name type="scientific">Rhizophagus irregularis</name>
    <dbReference type="NCBI Taxonomy" id="588596"/>
    <lineage>
        <taxon>Eukaryota</taxon>
        <taxon>Fungi</taxon>
        <taxon>Fungi incertae sedis</taxon>
        <taxon>Mucoromycota</taxon>
        <taxon>Glomeromycotina</taxon>
        <taxon>Glomeromycetes</taxon>
        <taxon>Glomerales</taxon>
        <taxon>Glomeraceae</taxon>
        <taxon>Rhizophagus</taxon>
    </lineage>
</organism>
<accession>A0A2N1NWY0</accession>
<reference evidence="2 3" key="2">
    <citation type="submission" date="2017-10" db="EMBL/GenBank/DDBJ databases">
        <title>Extensive intraspecific genome diversity in a model arbuscular mycorrhizal fungus.</title>
        <authorList>
            <person name="Chen E.C.H."/>
            <person name="Morin E."/>
            <person name="Baudet D."/>
            <person name="Noel J."/>
            <person name="Ndikumana S."/>
            <person name="Charron P."/>
            <person name="St-Onge C."/>
            <person name="Giorgi J."/>
            <person name="Grigoriev I.V."/>
            <person name="Roux C."/>
            <person name="Martin F.M."/>
            <person name="Corradi N."/>
        </authorList>
    </citation>
    <scope>NUCLEOTIDE SEQUENCE [LARGE SCALE GENOMIC DNA]</scope>
    <source>
        <strain evidence="2 3">C2</strain>
    </source>
</reference>
<dbReference type="Proteomes" id="UP000233469">
    <property type="component" value="Unassembled WGS sequence"/>
</dbReference>
<keyword evidence="1" id="KW-1133">Transmembrane helix</keyword>
<evidence type="ECO:0000313" key="3">
    <source>
        <dbReference type="Proteomes" id="UP000233469"/>
    </source>
</evidence>
<feature type="transmembrane region" description="Helical" evidence="1">
    <location>
        <begin position="29"/>
        <end position="46"/>
    </location>
</feature>
<gene>
    <name evidence="2" type="ORF">RhiirC2_538537</name>
</gene>
<name>A0A2N1NWY0_9GLOM</name>
<reference evidence="2 3" key="1">
    <citation type="submission" date="2016-04" db="EMBL/GenBank/DDBJ databases">
        <title>Genome analyses suggest a sexual origin of heterokaryosis in a supposedly ancient asexual fungus.</title>
        <authorList>
            <person name="Ropars J."/>
            <person name="Sedzielewska K."/>
            <person name="Noel J."/>
            <person name="Charron P."/>
            <person name="Farinelli L."/>
            <person name="Marton T."/>
            <person name="Kruger M."/>
            <person name="Pelin A."/>
            <person name="Brachmann A."/>
            <person name="Corradi N."/>
        </authorList>
    </citation>
    <scope>NUCLEOTIDE SEQUENCE [LARGE SCALE GENOMIC DNA]</scope>
    <source>
        <strain evidence="2 3">C2</strain>
    </source>
</reference>
<evidence type="ECO:0000313" key="2">
    <source>
        <dbReference type="EMBL" id="PKK78418.1"/>
    </source>
</evidence>
<keyword evidence="1" id="KW-0472">Membrane</keyword>
<sequence length="95" mass="11437">MYSAAIFFFILFSLNLIFNLLSFINKESMFIIILIIFVVLNLFHFFQNRNPIFKSHHMIVAYDSHKITKSELLMDIPYVKIFFVIFLLECIFKIF</sequence>
<feature type="transmembrane region" description="Helical" evidence="1">
    <location>
        <begin position="6"/>
        <end position="24"/>
    </location>
</feature>
<dbReference type="AlphaFoldDB" id="A0A2N1NWY0"/>
<proteinExistence type="predicted"/>
<keyword evidence="1" id="KW-0812">Transmembrane</keyword>
<dbReference type="EMBL" id="LLXL01000083">
    <property type="protein sequence ID" value="PKK78418.1"/>
    <property type="molecule type" value="Genomic_DNA"/>
</dbReference>
<evidence type="ECO:0000256" key="1">
    <source>
        <dbReference type="SAM" id="Phobius"/>
    </source>
</evidence>
<comment type="caution">
    <text evidence="2">The sequence shown here is derived from an EMBL/GenBank/DDBJ whole genome shotgun (WGS) entry which is preliminary data.</text>
</comment>
<protein>
    <submittedName>
        <fullName evidence="2">Uncharacterized protein</fullName>
    </submittedName>
</protein>
<feature type="transmembrane region" description="Helical" evidence="1">
    <location>
        <begin position="76"/>
        <end position="94"/>
    </location>
</feature>